<gene>
    <name evidence="1" type="ORF">Pla52o_27680</name>
</gene>
<comment type="caution">
    <text evidence="1">The sequence shown here is derived from an EMBL/GenBank/DDBJ whole genome shotgun (WGS) entry which is preliminary data.</text>
</comment>
<dbReference type="EMBL" id="SJPT01000004">
    <property type="protein sequence ID" value="TWU23232.1"/>
    <property type="molecule type" value="Genomic_DNA"/>
</dbReference>
<reference evidence="1 2" key="1">
    <citation type="submission" date="2019-02" db="EMBL/GenBank/DDBJ databases">
        <title>Deep-cultivation of Planctomycetes and their phenomic and genomic characterization uncovers novel biology.</title>
        <authorList>
            <person name="Wiegand S."/>
            <person name="Jogler M."/>
            <person name="Boedeker C."/>
            <person name="Pinto D."/>
            <person name="Vollmers J."/>
            <person name="Rivas-Marin E."/>
            <person name="Kohn T."/>
            <person name="Peeters S.H."/>
            <person name="Heuer A."/>
            <person name="Rast P."/>
            <person name="Oberbeckmann S."/>
            <person name="Bunk B."/>
            <person name="Jeske O."/>
            <person name="Meyerdierks A."/>
            <person name="Storesund J.E."/>
            <person name="Kallscheuer N."/>
            <person name="Luecker S."/>
            <person name="Lage O.M."/>
            <person name="Pohl T."/>
            <person name="Merkel B.J."/>
            <person name="Hornburger P."/>
            <person name="Mueller R.-W."/>
            <person name="Bruemmer F."/>
            <person name="Labrenz M."/>
            <person name="Spormann A.M."/>
            <person name="Op Den Camp H."/>
            <person name="Overmann J."/>
            <person name="Amann R."/>
            <person name="Jetten M.S.M."/>
            <person name="Mascher T."/>
            <person name="Medema M.H."/>
            <person name="Devos D.P."/>
            <person name="Kaster A.-K."/>
            <person name="Ovreas L."/>
            <person name="Rohde M."/>
            <person name="Galperin M.Y."/>
            <person name="Jogler C."/>
        </authorList>
    </citation>
    <scope>NUCLEOTIDE SEQUENCE [LARGE SCALE GENOMIC DNA]</scope>
    <source>
        <strain evidence="1 2">Pla52o</strain>
    </source>
</reference>
<dbReference type="NCBIfam" id="TIGR04256">
    <property type="entry name" value="GxxExxY"/>
    <property type="match status" value="1"/>
</dbReference>
<dbReference type="Proteomes" id="UP000316304">
    <property type="component" value="Unassembled WGS sequence"/>
</dbReference>
<organism evidence="1 2">
    <name type="scientific">Novipirellula galeiformis</name>
    <dbReference type="NCBI Taxonomy" id="2528004"/>
    <lineage>
        <taxon>Bacteria</taxon>
        <taxon>Pseudomonadati</taxon>
        <taxon>Planctomycetota</taxon>
        <taxon>Planctomycetia</taxon>
        <taxon>Pirellulales</taxon>
        <taxon>Pirellulaceae</taxon>
        <taxon>Novipirellula</taxon>
    </lineage>
</organism>
<evidence type="ECO:0008006" key="3">
    <source>
        <dbReference type="Google" id="ProtNLM"/>
    </source>
</evidence>
<keyword evidence="2" id="KW-1185">Reference proteome</keyword>
<sequence length="66" mass="7778">MTEHELIAAIIGAAIEVHRRLEPRLRESVYRRCLAYELRQRGYHVVEERLVALEYDDLHEAQCLAC</sequence>
<proteinExistence type="predicted"/>
<dbReference type="InterPro" id="IPR026350">
    <property type="entry name" value="GxxExxY"/>
</dbReference>
<name>A0A5C6CGB9_9BACT</name>
<dbReference type="AlphaFoldDB" id="A0A5C6CGB9"/>
<evidence type="ECO:0000313" key="2">
    <source>
        <dbReference type="Proteomes" id="UP000316304"/>
    </source>
</evidence>
<evidence type="ECO:0000313" key="1">
    <source>
        <dbReference type="EMBL" id="TWU23232.1"/>
    </source>
</evidence>
<dbReference type="Pfam" id="PF13366">
    <property type="entry name" value="PDDEXK_3"/>
    <property type="match status" value="1"/>
</dbReference>
<protein>
    <recommendedName>
        <fullName evidence="3">GxxExxY protein</fullName>
    </recommendedName>
</protein>
<accession>A0A5C6CGB9</accession>
<dbReference type="RefSeq" id="WP_197169207.1">
    <property type="nucleotide sequence ID" value="NZ_SJPT01000004.1"/>
</dbReference>